<dbReference type="Proteomes" id="UP000664144">
    <property type="component" value="Unassembled WGS sequence"/>
</dbReference>
<organism evidence="2 3">
    <name type="scientific">Hymenobacter telluris</name>
    <dbReference type="NCBI Taxonomy" id="2816474"/>
    <lineage>
        <taxon>Bacteria</taxon>
        <taxon>Pseudomonadati</taxon>
        <taxon>Bacteroidota</taxon>
        <taxon>Cytophagia</taxon>
        <taxon>Cytophagales</taxon>
        <taxon>Hymenobacteraceae</taxon>
        <taxon>Hymenobacter</taxon>
    </lineage>
</organism>
<keyword evidence="1" id="KW-1133">Transmembrane helix</keyword>
<keyword evidence="3" id="KW-1185">Reference proteome</keyword>
<proteinExistence type="predicted"/>
<dbReference type="AlphaFoldDB" id="A0A939J8W1"/>
<dbReference type="EMBL" id="JAFLQZ010000004">
    <property type="protein sequence ID" value="MBO0358179.1"/>
    <property type="molecule type" value="Genomic_DNA"/>
</dbReference>
<protein>
    <submittedName>
        <fullName evidence="2">Uncharacterized protein</fullName>
    </submittedName>
</protein>
<evidence type="ECO:0000256" key="1">
    <source>
        <dbReference type="SAM" id="Phobius"/>
    </source>
</evidence>
<feature type="transmembrane region" description="Helical" evidence="1">
    <location>
        <begin position="12"/>
        <end position="30"/>
    </location>
</feature>
<dbReference type="RefSeq" id="WP_206984096.1">
    <property type="nucleotide sequence ID" value="NZ_JAFLQZ010000004.1"/>
</dbReference>
<keyword evidence="1" id="KW-0812">Transmembrane</keyword>
<reference evidence="2" key="1">
    <citation type="submission" date="2021-03" db="EMBL/GenBank/DDBJ databases">
        <authorList>
            <person name="Kim M.K."/>
        </authorList>
    </citation>
    <scope>NUCLEOTIDE SEQUENCE</scope>
    <source>
        <strain evidence="2">BT186</strain>
    </source>
</reference>
<evidence type="ECO:0000313" key="2">
    <source>
        <dbReference type="EMBL" id="MBO0358179.1"/>
    </source>
</evidence>
<gene>
    <name evidence="2" type="ORF">J0X19_09510</name>
</gene>
<sequence length="106" mass="11715">MPTSSRFSLLNWLLAGIMGLSLALNAYLLTPHYSTPGSRWLIGIADDMWDEDDDDDTDNYRESRAALADELRRTRLQLEYCRDSCQAVSTATPAPTAVPLITPAAP</sequence>
<accession>A0A939J8W1</accession>
<comment type="caution">
    <text evidence="2">The sequence shown here is derived from an EMBL/GenBank/DDBJ whole genome shotgun (WGS) entry which is preliminary data.</text>
</comment>
<name>A0A939J8W1_9BACT</name>
<keyword evidence="1" id="KW-0472">Membrane</keyword>
<evidence type="ECO:0000313" key="3">
    <source>
        <dbReference type="Proteomes" id="UP000664144"/>
    </source>
</evidence>